<evidence type="ECO:0000256" key="8">
    <source>
        <dbReference type="ARBA" id="ARBA00023157"/>
    </source>
</evidence>
<dbReference type="PROSITE" id="PS50292">
    <property type="entry name" value="PEROXIDASE_3"/>
    <property type="match status" value="1"/>
</dbReference>
<dbReference type="GO" id="GO:0019371">
    <property type="term" value="P:cyclooxygenase pathway"/>
    <property type="evidence" value="ECO:0007669"/>
    <property type="project" value="TreeGrafter"/>
</dbReference>
<dbReference type="GO" id="GO:0006979">
    <property type="term" value="P:response to oxidative stress"/>
    <property type="evidence" value="ECO:0007669"/>
    <property type="project" value="InterPro"/>
</dbReference>
<reference evidence="10" key="1">
    <citation type="submission" date="2014-11" db="EMBL/GenBank/DDBJ databases">
        <authorList>
            <person name="Amaro Gonzalez C."/>
        </authorList>
    </citation>
    <scope>NUCLEOTIDE SEQUENCE</scope>
</reference>
<keyword evidence="8" id="KW-1015">Disulfide bond</keyword>
<dbReference type="PANTHER" id="PTHR11903">
    <property type="entry name" value="PROSTAGLANDIN G/H SYNTHASE"/>
    <property type="match status" value="1"/>
</dbReference>
<dbReference type="Gene3D" id="1.10.640.10">
    <property type="entry name" value="Haem peroxidase domain superfamily, animal type"/>
    <property type="match status" value="1"/>
</dbReference>
<evidence type="ECO:0000256" key="7">
    <source>
        <dbReference type="ARBA" id="ARBA00023136"/>
    </source>
</evidence>
<keyword evidence="6" id="KW-0408">Iron</keyword>
<proteinExistence type="predicted"/>
<dbReference type="GO" id="GO:0043005">
    <property type="term" value="C:neuron projection"/>
    <property type="evidence" value="ECO:0007669"/>
    <property type="project" value="TreeGrafter"/>
</dbReference>
<dbReference type="GO" id="GO:0004666">
    <property type="term" value="F:prostaglandin-endoperoxide synthase activity"/>
    <property type="evidence" value="ECO:0007669"/>
    <property type="project" value="TreeGrafter"/>
</dbReference>
<dbReference type="GO" id="GO:0016702">
    <property type="term" value="F:oxidoreductase activity, acting on single donors with incorporation of molecular oxygen, incorporation of two atoms of oxygen"/>
    <property type="evidence" value="ECO:0007669"/>
    <property type="project" value="TreeGrafter"/>
</dbReference>
<keyword evidence="5" id="KW-0560">Oxidoreductase</keyword>
<dbReference type="InterPro" id="IPR050783">
    <property type="entry name" value="Oxylipin_biosynth_metab"/>
</dbReference>
<dbReference type="SUPFAM" id="SSF48113">
    <property type="entry name" value="Heme-dependent peroxidases"/>
    <property type="match status" value="1"/>
</dbReference>
<keyword evidence="7" id="KW-0472">Membrane</keyword>
<dbReference type="GO" id="GO:0012505">
    <property type="term" value="C:endomembrane system"/>
    <property type="evidence" value="ECO:0007669"/>
    <property type="project" value="UniProtKB-SubCell"/>
</dbReference>
<keyword evidence="3" id="KW-0732">Signal</keyword>
<dbReference type="PANTHER" id="PTHR11903:SF8">
    <property type="entry name" value="PROSTAGLANDIN G_H SYNTHASE 2"/>
    <property type="match status" value="1"/>
</dbReference>
<evidence type="ECO:0000256" key="2">
    <source>
        <dbReference type="ARBA" id="ARBA00022723"/>
    </source>
</evidence>
<evidence type="ECO:0000256" key="6">
    <source>
        <dbReference type="ARBA" id="ARBA00023004"/>
    </source>
</evidence>
<comment type="subcellular location">
    <subcellularLocation>
        <location evidence="1">Endomembrane system</location>
    </subcellularLocation>
</comment>
<dbReference type="GO" id="GO:0005737">
    <property type="term" value="C:cytoplasm"/>
    <property type="evidence" value="ECO:0007669"/>
    <property type="project" value="TreeGrafter"/>
</dbReference>
<accession>A0A0E9RCB2</accession>
<evidence type="ECO:0000256" key="5">
    <source>
        <dbReference type="ARBA" id="ARBA00023002"/>
    </source>
</evidence>
<sequence>MGVAGRTTLPDAKMIVEKLLLRKRFIPDPQGSNMMFAFFAQHFTHQFSNPT</sequence>
<dbReference type="EMBL" id="GBXM01082594">
    <property type="protein sequence ID" value="JAH25983.1"/>
    <property type="molecule type" value="Transcribed_RNA"/>
</dbReference>
<evidence type="ECO:0000256" key="4">
    <source>
        <dbReference type="ARBA" id="ARBA00022964"/>
    </source>
</evidence>
<reference evidence="10" key="2">
    <citation type="journal article" date="2015" name="Fish Shellfish Immunol.">
        <title>Early steps in the European eel (Anguilla anguilla)-Vibrio vulnificus interaction in the gills: Role of the RtxA13 toxin.</title>
        <authorList>
            <person name="Callol A."/>
            <person name="Pajuelo D."/>
            <person name="Ebbesson L."/>
            <person name="Teles M."/>
            <person name="MacKenzie S."/>
            <person name="Amaro C."/>
        </authorList>
    </citation>
    <scope>NUCLEOTIDE SEQUENCE</scope>
</reference>
<evidence type="ECO:0000256" key="1">
    <source>
        <dbReference type="ARBA" id="ARBA00004308"/>
    </source>
</evidence>
<dbReference type="GO" id="GO:0004601">
    <property type="term" value="F:peroxidase activity"/>
    <property type="evidence" value="ECO:0007669"/>
    <property type="project" value="InterPro"/>
</dbReference>
<evidence type="ECO:0000256" key="3">
    <source>
        <dbReference type="ARBA" id="ARBA00022729"/>
    </source>
</evidence>
<evidence type="ECO:0000313" key="10">
    <source>
        <dbReference type="EMBL" id="JAH25983.1"/>
    </source>
</evidence>
<protein>
    <submittedName>
        <fullName evidence="10">Uncharacterized protein</fullName>
    </submittedName>
</protein>
<dbReference type="InterPro" id="IPR010255">
    <property type="entry name" value="Haem_peroxidase_sf"/>
</dbReference>
<dbReference type="InterPro" id="IPR037120">
    <property type="entry name" value="Haem_peroxidase_sf_animal"/>
</dbReference>
<keyword evidence="2" id="KW-0479">Metal-binding</keyword>
<dbReference type="GO" id="GO:0046872">
    <property type="term" value="F:metal ion binding"/>
    <property type="evidence" value="ECO:0007669"/>
    <property type="project" value="UniProtKB-KW"/>
</dbReference>
<dbReference type="GO" id="GO:0020037">
    <property type="term" value="F:heme binding"/>
    <property type="evidence" value="ECO:0007669"/>
    <property type="project" value="InterPro"/>
</dbReference>
<keyword evidence="9" id="KW-0325">Glycoprotein</keyword>
<keyword evidence="4" id="KW-0223">Dioxygenase</keyword>
<dbReference type="InterPro" id="IPR019791">
    <property type="entry name" value="Haem_peroxidase_animal"/>
</dbReference>
<name>A0A0E9RCB2_ANGAN</name>
<evidence type="ECO:0000256" key="9">
    <source>
        <dbReference type="ARBA" id="ARBA00023180"/>
    </source>
</evidence>
<organism evidence="10">
    <name type="scientific">Anguilla anguilla</name>
    <name type="common">European freshwater eel</name>
    <name type="synonym">Muraena anguilla</name>
    <dbReference type="NCBI Taxonomy" id="7936"/>
    <lineage>
        <taxon>Eukaryota</taxon>
        <taxon>Metazoa</taxon>
        <taxon>Chordata</taxon>
        <taxon>Craniata</taxon>
        <taxon>Vertebrata</taxon>
        <taxon>Euteleostomi</taxon>
        <taxon>Actinopterygii</taxon>
        <taxon>Neopterygii</taxon>
        <taxon>Teleostei</taxon>
        <taxon>Anguilliformes</taxon>
        <taxon>Anguillidae</taxon>
        <taxon>Anguilla</taxon>
    </lineage>
</organism>
<dbReference type="AlphaFoldDB" id="A0A0E9RCB2"/>